<evidence type="ECO:0000313" key="2">
    <source>
        <dbReference type="EMBL" id="NEC86441.1"/>
    </source>
</evidence>
<proteinExistence type="predicted"/>
<name>A0A6B3BQ16_9ACTN</name>
<dbReference type="AlphaFoldDB" id="A0A6B3BQ16"/>
<feature type="domain" description="DUF397" evidence="1">
    <location>
        <begin position="10"/>
        <end position="61"/>
    </location>
</feature>
<reference evidence="2" key="1">
    <citation type="submission" date="2020-01" db="EMBL/GenBank/DDBJ databases">
        <title>Insect and environment-associated Actinomycetes.</title>
        <authorList>
            <person name="Currrie C."/>
            <person name="Chevrette M."/>
            <person name="Carlson C."/>
            <person name="Stubbendieck R."/>
            <person name="Wendt-Pienkowski E."/>
        </authorList>
    </citation>
    <scope>NUCLEOTIDE SEQUENCE</scope>
    <source>
        <strain evidence="2">SID12501</strain>
    </source>
</reference>
<gene>
    <name evidence="2" type="ORF">G3I71_11570</name>
</gene>
<comment type="caution">
    <text evidence="2">The sequence shown here is derived from an EMBL/GenBank/DDBJ whole genome shotgun (WGS) entry which is preliminary data.</text>
</comment>
<dbReference type="InterPro" id="IPR007278">
    <property type="entry name" value="DUF397"/>
</dbReference>
<dbReference type="Pfam" id="PF04149">
    <property type="entry name" value="DUF397"/>
    <property type="match status" value="1"/>
</dbReference>
<accession>A0A6B3BQ16</accession>
<dbReference type="RefSeq" id="WP_164313894.1">
    <property type="nucleotide sequence ID" value="NZ_JAAGLU010000008.1"/>
</dbReference>
<dbReference type="EMBL" id="JAAGLU010000008">
    <property type="protein sequence ID" value="NEC86441.1"/>
    <property type="molecule type" value="Genomic_DNA"/>
</dbReference>
<protein>
    <submittedName>
        <fullName evidence="2">DUF397 domain-containing protein</fullName>
    </submittedName>
</protein>
<organism evidence="2">
    <name type="scientific">Streptomyces sp. SID12501</name>
    <dbReference type="NCBI Taxonomy" id="2706042"/>
    <lineage>
        <taxon>Bacteria</taxon>
        <taxon>Bacillati</taxon>
        <taxon>Actinomycetota</taxon>
        <taxon>Actinomycetes</taxon>
        <taxon>Kitasatosporales</taxon>
        <taxon>Streptomycetaceae</taxon>
        <taxon>Streptomyces</taxon>
    </lineage>
</organism>
<evidence type="ECO:0000259" key="1">
    <source>
        <dbReference type="Pfam" id="PF04149"/>
    </source>
</evidence>
<sequence length="69" mass="7076">MAILQGVTGTWTKSSYSAGNGACVEVRSTVATALAVRDSKVTAGPTLAFPSDSWNTFVTEVGRGTLNPA</sequence>